<proteinExistence type="predicted"/>
<dbReference type="KEGG" id="paun:MJA45_13470"/>
<name>A0AA96LKX8_9BACL</name>
<evidence type="ECO:0000313" key="2">
    <source>
        <dbReference type="Proteomes" id="UP001305702"/>
    </source>
</evidence>
<keyword evidence="2" id="KW-1185">Reference proteome</keyword>
<gene>
    <name evidence="1" type="ORF">MJA45_13470</name>
</gene>
<sequence>MPLIRGGVGQMPAWCELESFEIIRLPDGGSRKLQRMGRKERIVIGWGSTVVSSGEEQVNVCRGAGLILRRTPTYSRLSG</sequence>
<protein>
    <submittedName>
        <fullName evidence="1">Uncharacterized protein</fullName>
    </submittedName>
</protein>
<dbReference type="AlphaFoldDB" id="A0AA96LKX8"/>
<dbReference type="RefSeq" id="WP_315607762.1">
    <property type="nucleotide sequence ID" value="NZ_CP130318.1"/>
</dbReference>
<organism evidence="1 2">
    <name type="scientific">Paenibacillus aurantius</name>
    <dbReference type="NCBI Taxonomy" id="2918900"/>
    <lineage>
        <taxon>Bacteria</taxon>
        <taxon>Bacillati</taxon>
        <taxon>Bacillota</taxon>
        <taxon>Bacilli</taxon>
        <taxon>Bacillales</taxon>
        <taxon>Paenibacillaceae</taxon>
        <taxon>Paenibacillus</taxon>
    </lineage>
</organism>
<accession>A0AA96LKX8</accession>
<dbReference type="EMBL" id="CP130318">
    <property type="protein sequence ID" value="WNQ13981.1"/>
    <property type="molecule type" value="Genomic_DNA"/>
</dbReference>
<evidence type="ECO:0000313" key="1">
    <source>
        <dbReference type="EMBL" id="WNQ13981.1"/>
    </source>
</evidence>
<reference evidence="1 2" key="1">
    <citation type="submission" date="2022-02" db="EMBL/GenBank/DDBJ databases">
        <title>Paenibacillus sp. MBLB1776 Whole Genome Shotgun Sequencing.</title>
        <authorList>
            <person name="Hwang C.Y."/>
            <person name="Cho E.-S."/>
            <person name="Seo M.-J."/>
        </authorList>
    </citation>
    <scope>NUCLEOTIDE SEQUENCE [LARGE SCALE GENOMIC DNA]</scope>
    <source>
        <strain evidence="1 2">MBLB1776</strain>
    </source>
</reference>
<dbReference type="Proteomes" id="UP001305702">
    <property type="component" value="Chromosome"/>
</dbReference>